<sequence>MNYTPFNNENNEIVINSGGMPRVEKPFDMDALYNLFDNMTTEQLDDLIEDINDEKKLREFRAHRTSKIKSRMNREFKAYRQELENQKHRLKIMTEQESDEEEEEQPKQKPVQSRKNHKGKK</sequence>
<reference evidence="2" key="3">
    <citation type="journal article" date="2019" name="ISME J.">
        <title>Exploration of the propagation of transpovirons within Mimiviridae reveals a unique example of commensalism in the viral world.</title>
        <authorList>
            <person name="Jeudy S."/>
            <person name="Bertaux L."/>
            <person name="Alempic J.-M."/>
            <person name="Lartigue A."/>
            <person name="Legendre M."/>
            <person name="Belmudes L."/>
            <person name="Santini S."/>
            <person name="Philippe N."/>
            <person name="Beucher L."/>
            <person name="Biondi E.G."/>
            <person name="Juul S."/>
            <person name="Turner D.J."/>
            <person name="Coute Y."/>
            <person name="Claverie J.-M."/>
            <person name="Abergel C."/>
        </authorList>
    </citation>
    <scope>NUCLEOTIDE SEQUENCE</scope>
    <source>
        <strain evidence="2">Z.vigne</strain>
    </source>
</reference>
<protein>
    <submittedName>
        <fullName evidence="3">Uncharacterized protein</fullName>
    </submittedName>
</protein>
<keyword evidence="4" id="KW-1185">Reference proteome</keyword>
<dbReference type="Proteomes" id="UP000018625">
    <property type="component" value="Segment"/>
</dbReference>
<evidence type="ECO:0000313" key="4">
    <source>
        <dbReference type="Proteomes" id="UP000018625"/>
    </source>
</evidence>
<dbReference type="KEGG" id="vg:17778780"/>
<evidence type="ECO:0000313" key="3">
    <source>
        <dbReference type="EMBL" id="CDI70059.1"/>
    </source>
</evidence>
<proteinExistence type="predicted"/>
<dbReference type="RefSeq" id="YP_008859645.1">
    <property type="nucleotide sequence ID" value="NC_022990.1"/>
</dbReference>
<dbReference type="EMBL" id="MG807318">
    <property type="protein sequence ID" value="AVL93342.1"/>
    <property type="molecule type" value="Genomic_DNA"/>
</dbReference>
<dbReference type="EMBL" id="HG531932">
    <property type="protein sequence ID" value="CDI70059.1"/>
    <property type="molecule type" value="Genomic_DNA"/>
</dbReference>
<evidence type="ECO:0000313" key="2">
    <source>
        <dbReference type="EMBL" id="AVL93342.1"/>
    </source>
</evidence>
<organism evidence="3 4">
    <name type="scientific">Zamilon virus</name>
    <dbReference type="NCBI Taxonomy" id="1411887"/>
    <lineage>
        <taxon>Viruses</taxon>
        <taxon>Varidnaviria</taxon>
        <taxon>Bamfordvirae</taxon>
        <taxon>Preplasmiviricota</taxon>
        <taxon>Polisuviricotina</taxon>
        <taxon>Virophaviricetes</taxon>
        <taxon>Mividavirales</taxon>
        <taxon>Sputniviroviridae</taxon>
        <taxon>Sputnikvirus</taxon>
        <taxon>Sputnikvirus zamilonense</taxon>
        <taxon>Mimivirus-dependent virus Zamilon</taxon>
    </lineage>
</organism>
<dbReference type="OrthoDB" id="38550at10239"/>
<dbReference type="Proteomes" id="UP000241790">
    <property type="component" value="Segment"/>
</dbReference>
<accession>V6BPQ2</accession>
<gene>
    <name evidence="2" type="ORF">za3_2</name>
</gene>
<reference evidence="3 4" key="1">
    <citation type="submission" date="2013-09" db="EMBL/GenBank/DDBJ databases">
        <authorList>
            <person name="GENOMES U."/>
        </authorList>
    </citation>
    <scope>NUCLEOTIDE SEQUENCE [LARGE SCALE GENOMIC DNA]</scope>
    <source>
        <strain evidence="3">Strain</strain>
    </source>
</reference>
<reference evidence="3 4" key="2">
    <citation type="submission" date="2013-11" db="EMBL/GenBank/DDBJ databases">
        <title>DNA sequence associated with virophage mimiviridae genotype specificity.</title>
        <authorList>
            <person name="Gaia M."/>
            <person name="Benamar S."/>
            <person name="Boughalmi M."/>
            <person name="Pagnier I."/>
            <person name="Croce O."/>
            <person name="Colson P."/>
            <person name="Raoult D."/>
            <person name="La Scola B."/>
        </authorList>
    </citation>
    <scope>NUCLEOTIDE SEQUENCE [LARGE SCALE GENOMIC DNA]</scope>
    <source>
        <strain evidence="3">Strain</strain>
    </source>
</reference>
<evidence type="ECO:0000256" key="1">
    <source>
        <dbReference type="SAM" id="MobiDB-lite"/>
    </source>
</evidence>
<feature type="region of interest" description="Disordered" evidence="1">
    <location>
        <begin position="85"/>
        <end position="121"/>
    </location>
</feature>
<name>V6BPQ2_9VIRU</name>
<feature type="compositionally biased region" description="Basic residues" evidence="1">
    <location>
        <begin position="112"/>
        <end position="121"/>
    </location>
</feature>